<dbReference type="Pfam" id="PF00098">
    <property type="entry name" value="zf-CCHC"/>
    <property type="match status" value="1"/>
</dbReference>
<protein>
    <recommendedName>
        <fullName evidence="3">CCHC-type domain-containing protein</fullName>
    </recommendedName>
</protein>
<keyword evidence="5" id="KW-1185">Reference proteome</keyword>
<dbReference type="EMBL" id="UYJE01001222">
    <property type="protein sequence ID" value="VDI00147.1"/>
    <property type="molecule type" value="Genomic_DNA"/>
</dbReference>
<dbReference type="PROSITE" id="PS50158">
    <property type="entry name" value="ZF_CCHC"/>
    <property type="match status" value="1"/>
</dbReference>
<evidence type="ECO:0000256" key="2">
    <source>
        <dbReference type="SAM" id="MobiDB-lite"/>
    </source>
</evidence>
<organism evidence="4 5">
    <name type="scientific">Mytilus galloprovincialis</name>
    <name type="common">Mediterranean mussel</name>
    <dbReference type="NCBI Taxonomy" id="29158"/>
    <lineage>
        <taxon>Eukaryota</taxon>
        <taxon>Metazoa</taxon>
        <taxon>Spiralia</taxon>
        <taxon>Lophotrochozoa</taxon>
        <taxon>Mollusca</taxon>
        <taxon>Bivalvia</taxon>
        <taxon>Autobranchia</taxon>
        <taxon>Pteriomorphia</taxon>
        <taxon>Mytilida</taxon>
        <taxon>Mytiloidea</taxon>
        <taxon>Mytilidae</taxon>
        <taxon>Mytilinae</taxon>
        <taxon>Mytilus</taxon>
    </lineage>
</organism>
<dbReference type="Proteomes" id="UP000596742">
    <property type="component" value="Unassembled WGS sequence"/>
</dbReference>
<accession>A0A8B6C698</accession>
<reference evidence="4" key="1">
    <citation type="submission" date="2018-11" db="EMBL/GenBank/DDBJ databases">
        <authorList>
            <person name="Alioto T."/>
            <person name="Alioto T."/>
        </authorList>
    </citation>
    <scope>NUCLEOTIDE SEQUENCE</scope>
</reference>
<keyword evidence="1" id="KW-0863">Zinc-finger</keyword>
<proteinExistence type="predicted"/>
<feature type="compositionally biased region" description="Basic residues" evidence="2">
    <location>
        <begin position="62"/>
        <end position="71"/>
    </location>
</feature>
<keyword evidence="1" id="KW-0862">Zinc</keyword>
<sequence length="150" mass="17250">MNTKKREQRNTVDLEWKSNQQCYNCGQYEHFKQECRLRKQGGNGNGHYRNHENGSGRPVHSPTRRHRKKQIKPNVQNKSTKEAGEYTNVVKGNIKSRFLVNTRASGTLISNKLFNSLRKEEMPKLNQVVQTIMSSNGPELNVAGKGEFHI</sequence>
<keyword evidence="1" id="KW-0479">Metal-binding</keyword>
<feature type="region of interest" description="Disordered" evidence="2">
    <location>
        <begin position="42"/>
        <end position="84"/>
    </location>
</feature>
<gene>
    <name evidence="4" type="ORF">MGAL_10B061211</name>
</gene>
<evidence type="ECO:0000313" key="5">
    <source>
        <dbReference type="Proteomes" id="UP000596742"/>
    </source>
</evidence>
<evidence type="ECO:0000256" key="1">
    <source>
        <dbReference type="PROSITE-ProRule" id="PRU00047"/>
    </source>
</evidence>
<dbReference type="SUPFAM" id="SSF57756">
    <property type="entry name" value="Retrovirus zinc finger-like domains"/>
    <property type="match status" value="1"/>
</dbReference>
<dbReference type="OrthoDB" id="10056424at2759"/>
<evidence type="ECO:0000313" key="4">
    <source>
        <dbReference type="EMBL" id="VDI00147.1"/>
    </source>
</evidence>
<comment type="caution">
    <text evidence="4">The sequence shown here is derived from an EMBL/GenBank/DDBJ whole genome shotgun (WGS) entry which is preliminary data.</text>
</comment>
<dbReference type="InterPro" id="IPR001878">
    <property type="entry name" value="Znf_CCHC"/>
</dbReference>
<evidence type="ECO:0000259" key="3">
    <source>
        <dbReference type="PROSITE" id="PS50158"/>
    </source>
</evidence>
<dbReference type="InterPro" id="IPR036875">
    <property type="entry name" value="Znf_CCHC_sf"/>
</dbReference>
<feature type="domain" description="CCHC-type" evidence="3">
    <location>
        <begin position="22"/>
        <end position="36"/>
    </location>
</feature>
<name>A0A8B6C698_MYTGA</name>
<dbReference type="AlphaFoldDB" id="A0A8B6C698"/>
<dbReference type="GO" id="GO:0003676">
    <property type="term" value="F:nucleic acid binding"/>
    <property type="evidence" value="ECO:0007669"/>
    <property type="project" value="InterPro"/>
</dbReference>
<dbReference type="GO" id="GO:0008270">
    <property type="term" value="F:zinc ion binding"/>
    <property type="evidence" value="ECO:0007669"/>
    <property type="project" value="UniProtKB-KW"/>
</dbReference>